<evidence type="ECO:0000313" key="2">
    <source>
        <dbReference type="Proteomes" id="UP001412067"/>
    </source>
</evidence>
<dbReference type="Proteomes" id="UP001412067">
    <property type="component" value="Unassembled WGS sequence"/>
</dbReference>
<protein>
    <submittedName>
        <fullName evidence="1">Uncharacterized protein</fullName>
    </submittedName>
</protein>
<sequence length="102" mass="11463">MVLPASFSSVGVNALLPMTHGYSRQSFNNWMPLFSTAISWTTHRRYVTLSGGGLMSRPIHHHLKMIRTPKDYNINISGDKTTPWPLTDDNVTTFVCGTRKPT</sequence>
<proteinExistence type="predicted"/>
<keyword evidence="2" id="KW-1185">Reference proteome</keyword>
<name>A0ABR2MWL0_9ASPA</name>
<dbReference type="EMBL" id="JBBWWR010000004">
    <property type="protein sequence ID" value="KAK8968014.1"/>
    <property type="molecule type" value="Genomic_DNA"/>
</dbReference>
<reference evidence="1 2" key="1">
    <citation type="journal article" date="2022" name="Nat. Plants">
        <title>Genomes of leafy and leafless Platanthera orchids illuminate the evolution of mycoheterotrophy.</title>
        <authorList>
            <person name="Li M.H."/>
            <person name="Liu K.W."/>
            <person name="Li Z."/>
            <person name="Lu H.C."/>
            <person name="Ye Q.L."/>
            <person name="Zhang D."/>
            <person name="Wang J.Y."/>
            <person name="Li Y.F."/>
            <person name="Zhong Z.M."/>
            <person name="Liu X."/>
            <person name="Yu X."/>
            <person name="Liu D.K."/>
            <person name="Tu X.D."/>
            <person name="Liu B."/>
            <person name="Hao Y."/>
            <person name="Liao X.Y."/>
            <person name="Jiang Y.T."/>
            <person name="Sun W.H."/>
            <person name="Chen J."/>
            <person name="Chen Y.Q."/>
            <person name="Ai Y."/>
            <person name="Zhai J.W."/>
            <person name="Wu S.S."/>
            <person name="Zhou Z."/>
            <person name="Hsiao Y.Y."/>
            <person name="Wu W.L."/>
            <person name="Chen Y.Y."/>
            <person name="Lin Y.F."/>
            <person name="Hsu J.L."/>
            <person name="Li C.Y."/>
            <person name="Wang Z.W."/>
            <person name="Zhao X."/>
            <person name="Zhong W.Y."/>
            <person name="Ma X.K."/>
            <person name="Ma L."/>
            <person name="Huang J."/>
            <person name="Chen G.Z."/>
            <person name="Huang M.Z."/>
            <person name="Huang L."/>
            <person name="Peng D.H."/>
            <person name="Luo Y.B."/>
            <person name="Zou S.Q."/>
            <person name="Chen S.P."/>
            <person name="Lan S."/>
            <person name="Tsai W.C."/>
            <person name="Van de Peer Y."/>
            <person name="Liu Z.J."/>
        </authorList>
    </citation>
    <scope>NUCLEOTIDE SEQUENCE [LARGE SCALE GENOMIC DNA]</scope>
    <source>
        <strain evidence="1">Lor288</strain>
    </source>
</reference>
<evidence type="ECO:0000313" key="1">
    <source>
        <dbReference type="EMBL" id="KAK8968014.1"/>
    </source>
</evidence>
<accession>A0ABR2MWL0</accession>
<organism evidence="1 2">
    <name type="scientific">Platanthera guangdongensis</name>
    <dbReference type="NCBI Taxonomy" id="2320717"/>
    <lineage>
        <taxon>Eukaryota</taxon>
        <taxon>Viridiplantae</taxon>
        <taxon>Streptophyta</taxon>
        <taxon>Embryophyta</taxon>
        <taxon>Tracheophyta</taxon>
        <taxon>Spermatophyta</taxon>
        <taxon>Magnoliopsida</taxon>
        <taxon>Liliopsida</taxon>
        <taxon>Asparagales</taxon>
        <taxon>Orchidaceae</taxon>
        <taxon>Orchidoideae</taxon>
        <taxon>Orchideae</taxon>
        <taxon>Orchidinae</taxon>
        <taxon>Platanthera</taxon>
    </lineage>
</organism>
<comment type="caution">
    <text evidence="1">The sequence shown here is derived from an EMBL/GenBank/DDBJ whole genome shotgun (WGS) entry which is preliminary data.</text>
</comment>
<gene>
    <name evidence="1" type="ORF">KSP40_PGU004713</name>
</gene>